<proteinExistence type="predicted"/>
<comment type="caution">
    <text evidence="4">The sequence shown here is derived from an EMBL/GenBank/DDBJ whole genome shotgun (WGS) entry which is preliminary data.</text>
</comment>
<dbReference type="CDD" id="cd04301">
    <property type="entry name" value="NAT_SF"/>
    <property type="match status" value="1"/>
</dbReference>
<dbReference type="Pfam" id="PF00583">
    <property type="entry name" value="Acetyltransf_1"/>
    <property type="match status" value="1"/>
</dbReference>
<keyword evidence="5" id="KW-1185">Reference proteome</keyword>
<dbReference type="InterPro" id="IPR000182">
    <property type="entry name" value="GNAT_dom"/>
</dbReference>
<dbReference type="PANTHER" id="PTHR43877:SF2">
    <property type="entry name" value="AMINOALKYLPHOSPHONATE N-ACETYLTRANSFERASE-RELATED"/>
    <property type="match status" value="1"/>
</dbReference>
<evidence type="ECO:0000313" key="5">
    <source>
        <dbReference type="Proteomes" id="UP001595791"/>
    </source>
</evidence>
<dbReference type="RefSeq" id="WP_378166438.1">
    <property type="nucleotide sequence ID" value="NZ_JBHSBU010000001.1"/>
</dbReference>
<dbReference type="InterPro" id="IPR050832">
    <property type="entry name" value="Bact_Acetyltransf"/>
</dbReference>
<evidence type="ECO:0000256" key="2">
    <source>
        <dbReference type="ARBA" id="ARBA00023315"/>
    </source>
</evidence>
<dbReference type="GO" id="GO:0016746">
    <property type="term" value="F:acyltransferase activity"/>
    <property type="evidence" value="ECO:0007669"/>
    <property type="project" value="UniProtKB-KW"/>
</dbReference>
<dbReference type="EC" id="2.3.-.-" evidence="4"/>
<evidence type="ECO:0000313" key="4">
    <source>
        <dbReference type="EMBL" id="MFC4160998.1"/>
    </source>
</evidence>
<dbReference type="EMBL" id="JBHSBU010000001">
    <property type="protein sequence ID" value="MFC4160998.1"/>
    <property type="molecule type" value="Genomic_DNA"/>
</dbReference>
<dbReference type="PROSITE" id="PS51186">
    <property type="entry name" value="GNAT"/>
    <property type="match status" value="1"/>
</dbReference>
<keyword evidence="2 4" id="KW-0012">Acyltransferase</keyword>
<protein>
    <submittedName>
        <fullName evidence="4">GNAT family N-acetyltransferase</fullName>
        <ecNumber evidence="4">2.3.-.-</ecNumber>
    </submittedName>
</protein>
<dbReference type="InterPro" id="IPR016181">
    <property type="entry name" value="Acyl_CoA_acyltransferase"/>
</dbReference>
<keyword evidence="1 4" id="KW-0808">Transferase</keyword>
<sequence length="174" mass="19203">MDDKPSLREGKPADALCLGVLAMQVFLDTYATEGIRPDLAREALQHYGPAAFAARLADPSLCFILAERHGHLLGFAEVQATAAAATAQSMAGVELIRLYIQRHAQRQGLGQALLRAAEQLARVRKSPNLWLTAWVGNRNACDFYTAQGYREAGMTEYVFEGQAYLNRIYMKELG</sequence>
<name>A0ABV8MRZ9_9NEIS</name>
<gene>
    <name evidence="4" type="ORF">ACFOW7_16810</name>
</gene>
<dbReference type="SUPFAM" id="SSF55729">
    <property type="entry name" value="Acyl-CoA N-acyltransferases (Nat)"/>
    <property type="match status" value="1"/>
</dbReference>
<evidence type="ECO:0000259" key="3">
    <source>
        <dbReference type="PROSITE" id="PS51186"/>
    </source>
</evidence>
<feature type="domain" description="N-acetyltransferase" evidence="3">
    <location>
        <begin position="18"/>
        <end position="171"/>
    </location>
</feature>
<organism evidence="4 5">
    <name type="scientific">Chitinimonas lacunae</name>
    <dbReference type="NCBI Taxonomy" id="1963018"/>
    <lineage>
        <taxon>Bacteria</taxon>
        <taxon>Pseudomonadati</taxon>
        <taxon>Pseudomonadota</taxon>
        <taxon>Betaproteobacteria</taxon>
        <taxon>Neisseriales</taxon>
        <taxon>Chitinibacteraceae</taxon>
        <taxon>Chitinimonas</taxon>
    </lineage>
</organism>
<dbReference type="Proteomes" id="UP001595791">
    <property type="component" value="Unassembled WGS sequence"/>
</dbReference>
<evidence type="ECO:0000256" key="1">
    <source>
        <dbReference type="ARBA" id="ARBA00022679"/>
    </source>
</evidence>
<dbReference type="Gene3D" id="3.40.630.30">
    <property type="match status" value="1"/>
</dbReference>
<reference evidence="5" key="1">
    <citation type="journal article" date="2019" name="Int. J. Syst. Evol. Microbiol.">
        <title>The Global Catalogue of Microorganisms (GCM) 10K type strain sequencing project: providing services to taxonomists for standard genome sequencing and annotation.</title>
        <authorList>
            <consortium name="The Broad Institute Genomics Platform"/>
            <consortium name="The Broad Institute Genome Sequencing Center for Infectious Disease"/>
            <person name="Wu L."/>
            <person name="Ma J."/>
        </authorList>
    </citation>
    <scope>NUCLEOTIDE SEQUENCE [LARGE SCALE GENOMIC DNA]</scope>
    <source>
        <strain evidence="5">LMG 29894</strain>
    </source>
</reference>
<accession>A0ABV8MRZ9</accession>
<dbReference type="PANTHER" id="PTHR43877">
    <property type="entry name" value="AMINOALKYLPHOSPHONATE N-ACETYLTRANSFERASE-RELATED-RELATED"/>
    <property type="match status" value="1"/>
</dbReference>